<dbReference type="PROSITE" id="PS51186">
    <property type="entry name" value="GNAT"/>
    <property type="match status" value="1"/>
</dbReference>
<dbReference type="InterPro" id="IPR016181">
    <property type="entry name" value="Acyl_CoA_acyltransferase"/>
</dbReference>
<dbReference type="SUPFAM" id="SSF55729">
    <property type="entry name" value="Acyl-CoA N-acyltransferases (Nat)"/>
    <property type="match status" value="1"/>
</dbReference>
<feature type="domain" description="N-acetyltransferase" evidence="3">
    <location>
        <begin position="2"/>
        <end position="170"/>
    </location>
</feature>
<accession>A0ABM7ZDN5</accession>
<dbReference type="Gene3D" id="3.40.630.30">
    <property type="match status" value="1"/>
</dbReference>
<gene>
    <name evidence="4" type="ORF">Abiwalacus_04240</name>
</gene>
<reference evidence="4" key="1">
    <citation type="submission" date="2022-06" db="EMBL/GenBank/DDBJ databases">
        <title>Akkermansia biwalacus sp. nov., an anaerobic mucin-degrading bacterium isolated from human intestine.</title>
        <authorList>
            <person name="Kobayashi Y."/>
            <person name="Inoue S."/>
            <person name="Kawahara T."/>
            <person name="Kohda N."/>
        </authorList>
    </citation>
    <scope>NUCLEOTIDE SEQUENCE</scope>
    <source>
        <strain evidence="4">WON2089</strain>
    </source>
</reference>
<dbReference type="EMBL" id="AP025943">
    <property type="protein sequence ID" value="BDL42850.1"/>
    <property type="molecule type" value="Genomic_DNA"/>
</dbReference>
<evidence type="ECO:0000313" key="5">
    <source>
        <dbReference type="Proteomes" id="UP001062263"/>
    </source>
</evidence>
<evidence type="ECO:0000259" key="3">
    <source>
        <dbReference type="PROSITE" id="PS51186"/>
    </source>
</evidence>
<keyword evidence="1" id="KW-0808">Transferase</keyword>
<dbReference type="Proteomes" id="UP001062263">
    <property type="component" value="Chromosome"/>
</dbReference>
<proteinExistence type="predicted"/>
<dbReference type="InterPro" id="IPR000182">
    <property type="entry name" value="GNAT_dom"/>
</dbReference>
<keyword evidence="5" id="KW-1185">Reference proteome</keyword>
<organism evidence="4 5">
    <name type="scientific">Akkermansia biwaensis</name>
    <dbReference type="NCBI Taxonomy" id="2946555"/>
    <lineage>
        <taxon>Bacteria</taxon>
        <taxon>Pseudomonadati</taxon>
        <taxon>Verrucomicrobiota</taxon>
        <taxon>Verrucomicrobiia</taxon>
        <taxon>Verrucomicrobiales</taxon>
        <taxon>Akkermansiaceae</taxon>
        <taxon>Akkermansia</taxon>
    </lineage>
</organism>
<name>A0ABM7ZDN5_9BACT</name>
<dbReference type="Pfam" id="PF13420">
    <property type="entry name" value="Acetyltransf_4"/>
    <property type="match status" value="1"/>
</dbReference>
<sequence length="188" mass="21785">MVVVRDATMEDAERILEIYDYYVRNTAITFEYDTPSLDEFKRRMKKTMQRYPYLVILKDGRIEGYAYAGVFIGRAAYDWSCEMTIYLDHNARKCGMGGAIYEALEKALRDMGILNLYACIGSPECDDEYLTANSADFHAHLGFVKVGEFHQCGYKFGRWYNMIWMEKVIGGHETKQSLIIPYPELKQG</sequence>
<protein>
    <submittedName>
        <fullName evidence="4">GNAT family N-acetyltransferase</fullName>
    </submittedName>
</protein>
<dbReference type="PANTHER" id="PTHR43072:SF23">
    <property type="entry name" value="UPF0039 PROTEIN C11D3.02C"/>
    <property type="match status" value="1"/>
</dbReference>
<keyword evidence="2" id="KW-0012">Acyltransferase</keyword>
<dbReference type="PANTHER" id="PTHR43072">
    <property type="entry name" value="N-ACETYLTRANSFERASE"/>
    <property type="match status" value="1"/>
</dbReference>
<evidence type="ECO:0000256" key="2">
    <source>
        <dbReference type="ARBA" id="ARBA00023315"/>
    </source>
</evidence>
<evidence type="ECO:0000256" key="1">
    <source>
        <dbReference type="ARBA" id="ARBA00022679"/>
    </source>
</evidence>
<evidence type="ECO:0000313" key="4">
    <source>
        <dbReference type="EMBL" id="BDL42850.1"/>
    </source>
</evidence>
<dbReference type="RefSeq" id="WP_067571089.1">
    <property type="nucleotide sequence ID" value="NZ_AP025943.1"/>
</dbReference>